<comment type="caution">
    <text evidence="9">The sequence shown here is derived from an EMBL/GenBank/DDBJ whole genome shotgun (WGS) entry which is preliminary data.</text>
</comment>
<keyword evidence="8" id="KW-0472">Membrane</keyword>
<dbReference type="Pfam" id="PF04418">
    <property type="entry name" value="DUF543"/>
    <property type="match status" value="1"/>
</dbReference>
<accession>A0A1G4I583</accession>
<evidence type="ECO:0000256" key="8">
    <source>
        <dbReference type="ARBA" id="ARBA00023136"/>
    </source>
</evidence>
<keyword evidence="6" id="KW-1133">Transmembrane helix</keyword>
<dbReference type="RefSeq" id="XP_067078375.1">
    <property type="nucleotide sequence ID" value="XM_067222274.1"/>
</dbReference>
<comment type="subcellular location">
    <subcellularLocation>
        <location evidence="2">Mitochondrion inner membrane</location>
        <topology evidence="2">Single-pass membrane protein</topology>
    </subcellularLocation>
</comment>
<dbReference type="VEuPathDB" id="TriTrypDB:TEOVI_000867000"/>
<evidence type="ECO:0000256" key="2">
    <source>
        <dbReference type="ARBA" id="ARBA00004434"/>
    </source>
</evidence>
<dbReference type="GeneID" id="92382604"/>
<evidence type="ECO:0008006" key="11">
    <source>
        <dbReference type="Google" id="ProtNLM"/>
    </source>
</evidence>
<keyword evidence="7" id="KW-0496">Mitochondrion</keyword>
<evidence type="ECO:0000313" key="10">
    <source>
        <dbReference type="Proteomes" id="UP000195570"/>
    </source>
</evidence>
<organism evidence="9 10">
    <name type="scientific">Trypanosoma equiperdum</name>
    <dbReference type="NCBI Taxonomy" id="5694"/>
    <lineage>
        <taxon>Eukaryota</taxon>
        <taxon>Discoba</taxon>
        <taxon>Euglenozoa</taxon>
        <taxon>Kinetoplastea</taxon>
        <taxon>Metakinetoplastina</taxon>
        <taxon>Trypanosomatida</taxon>
        <taxon>Trypanosomatidae</taxon>
        <taxon>Trypanosoma</taxon>
    </lineage>
</organism>
<evidence type="ECO:0000256" key="6">
    <source>
        <dbReference type="ARBA" id="ARBA00022989"/>
    </source>
</evidence>
<reference evidence="9" key="1">
    <citation type="submission" date="2016-09" db="EMBL/GenBank/DDBJ databases">
        <authorList>
            <person name="Hebert L."/>
            <person name="Moumen B."/>
        </authorList>
    </citation>
    <scope>NUCLEOTIDE SEQUENCE [LARGE SCALE GENOMIC DNA]</scope>
    <source>
        <strain evidence="9">OVI</strain>
    </source>
</reference>
<evidence type="ECO:0000256" key="4">
    <source>
        <dbReference type="ARBA" id="ARBA00022692"/>
    </source>
</evidence>
<sequence>MTAPVSTLASQKVLLDRDTLTEAEKWRYVVDNTLKKGSLGFLTGAALSLVVFRSVPVRVAATAFGCGFGIGKSYIDTRYILGHDVSVETVWTAEVLRKGFRGSTGVSDRESSGS</sequence>
<evidence type="ECO:0000256" key="5">
    <source>
        <dbReference type="ARBA" id="ARBA00022792"/>
    </source>
</evidence>
<name>A0A1G4I583_TRYEQ</name>
<dbReference type="PANTHER" id="PTHR21304:SF0">
    <property type="entry name" value="MICOS COMPLEX SUBUNIT MIC10"/>
    <property type="match status" value="1"/>
</dbReference>
<keyword evidence="4" id="KW-0812">Transmembrane</keyword>
<comment type="function">
    <text evidence="1">Component of the MICOS complex, a large protein complex of the mitochondrial inner membrane that plays crucial roles in the maintenance of crista junctions, inner membrane architecture, and formation of contact sites to the outer membrane.</text>
</comment>
<evidence type="ECO:0000256" key="1">
    <source>
        <dbReference type="ARBA" id="ARBA00002689"/>
    </source>
</evidence>
<evidence type="ECO:0000256" key="3">
    <source>
        <dbReference type="ARBA" id="ARBA00006792"/>
    </source>
</evidence>
<evidence type="ECO:0000313" key="9">
    <source>
        <dbReference type="EMBL" id="SCU67006.1"/>
    </source>
</evidence>
<dbReference type="GO" id="GO:0061617">
    <property type="term" value="C:MICOS complex"/>
    <property type="evidence" value="ECO:0007669"/>
    <property type="project" value="InterPro"/>
</dbReference>
<dbReference type="EMBL" id="CZPT02000662">
    <property type="protein sequence ID" value="SCU67006.1"/>
    <property type="molecule type" value="Genomic_DNA"/>
</dbReference>
<dbReference type="InterPro" id="IPR007512">
    <property type="entry name" value="Mic10"/>
</dbReference>
<keyword evidence="5" id="KW-0999">Mitochondrion inner membrane</keyword>
<evidence type="ECO:0000256" key="7">
    <source>
        <dbReference type="ARBA" id="ARBA00023128"/>
    </source>
</evidence>
<keyword evidence="10" id="KW-1185">Reference proteome</keyword>
<protein>
    <recommendedName>
        <fullName evidence="11">MICOS complex subunit MIC10</fullName>
    </recommendedName>
</protein>
<proteinExistence type="inferred from homology"/>
<comment type="similarity">
    <text evidence="3">Belongs to the MICOS complex subunit Mic10 family.</text>
</comment>
<dbReference type="PANTHER" id="PTHR21304">
    <property type="entry name" value="MICOS COMPLEX SUBUNIT MIC10"/>
    <property type="match status" value="1"/>
</dbReference>
<dbReference type="AlphaFoldDB" id="A0A1G4I583"/>
<dbReference type="Proteomes" id="UP000195570">
    <property type="component" value="Unassembled WGS sequence"/>
</dbReference>
<gene>
    <name evidence="9" type="ORF">TEOVI_000867000</name>
</gene>